<evidence type="ECO:0000259" key="1">
    <source>
        <dbReference type="SMART" id="SM00849"/>
    </source>
</evidence>
<reference evidence="2" key="2">
    <citation type="submission" date="2021-04" db="EMBL/GenBank/DDBJ databases">
        <authorList>
            <person name="Gilroy R."/>
        </authorList>
    </citation>
    <scope>NUCLEOTIDE SEQUENCE</scope>
    <source>
        <strain evidence="2">CHK188-4685</strain>
    </source>
</reference>
<gene>
    <name evidence="2" type="ORF">H9716_06795</name>
</gene>
<dbReference type="Gene3D" id="3.60.15.10">
    <property type="entry name" value="Ribonuclease Z/Hydroxyacylglutathione hydrolase-like"/>
    <property type="match status" value="1"/>
</dbReference>
<dbReference type="PANTHER" id="PTHR42951:SF4">
    <property type="entry name" value="ACYL-COENZYME A THIOESTERASE MBLAC2"/>
    <property type="match status" value="1"/>
</dbReference>
<dbReference type="AlphaFoldDB" id="A0A9D2L7Q8"/>
<protein>
    <submittedName>
        <fullName evidence="2">MBL fold metallo-hydrolase</fullName>
    </submittedName>
</protein>
<evidence type="ECO:0000313" key="2">
    <source>
        <dbReference type="EMBL" id="HJB07562.1"/>
    </source>
</evidence>
<organism evidence="2 3">
    <name type="scientific">Candidatus Enterocloster faecavium</name>
    <dbReference type="NCBI Taxonomy" id="2838560"/>
    <lineage>
        <taxon>Bacteria</taxon>
        <taxon>Bacillati</taxon>
        <taxon>Bacillota</taxon>
        <taxon>Clostridia</taxon>
        <taxon>Lachnospirales</taxon>
        <taxon>Lachnospiraceae</taxon>
        <taxon>Enterocloster</taxon>
    </lineage>
</organism>
<dbReference type="InterPro" id="IPR001279">
    <property type="entry name" value="Metallo-B-lactamas"/>
</dbReference>
<proteinExistence type="predicted"/>
<dbReference type="Pfam" id="PF00753">
    <property type="entry name" value="Lactamase_B"/>
    <property type="match status" value="1"/>
</dbReference>
<dbReference type="InterPro" id="IPR036866">
    <property type="entry name" value="RibonucZ/Hydroxyglut_hydro"/>
</dbReference>
<sequence>MKITAMEDQLYILDDGRVRTFLIVGSEHALLIDTGFADSGVFEAVKEITDLPVTVLLTHADPDHSGGLGPFGECFVMEADWPMIDSKIIRHPLREGDVFSCGAYKLEVIAIPGHTYGSAAFWDREKGLMLSGDSLQKEGPIFMFGKNRNLDLYIESLKKLLPFADQIQTILPSHHVCPIYGDSIEKDLKDAVALRDGQLTGTPHPSLPCQVYQGAWTSFYYEP</sequence>
<evidence type="ECO:0000313" key="3">
    <source>
        <dbReference type="Proteomes" id="UP000886804"/>
    </source>
</evidence>
<dbReference type="PANTHER" id="PTHR42951">
    <property type="entry name" value="METALLO-BETA-LACTAMASE DOMAIN-CONTAINING"/>
    <property type="match status" value="1"/>
</dbReference>
<reference evidence="2" key="1">
    <citation type="journal article" date="2021" name="PeerJ">
        <title>Extensive microbial diversity within the chicken gut microbiome revealed by metagenomics and culture.</title>
        <authorList>
            <person name="Gilroy R."/>
            <person name="Ravi A."/>
            <person name="Getino M."/>
            <person name="Pursley I."/>
            <person name="Horton D.L."/>
            <person name="Alikhan N.F."/>
            <person name="Baker D."/>
            <person name="Gharbi K."/>
            <person name="Hall N."/>
            <person name="Watson M."/>
            <person name="Adriaenssens E.M."/>
            <person name="Foster-Nyarko E."/>
            <person name="Jarju S."/>
            <person name="Secka A."/>
            <person name="Antonio M."/>
            <person name="Oren A."/>
            <person name="Chaudhuri R.R."/>
            <person name="La Ragione R."/>
            <person name="Hildebrand F."/>
            <person name="Pallen M.J."/>
        </authorList>
    </citation>
    <scope>NUCLEOTIDE SEQUENCE</scope>
    <source>
        <strain evidence="2">CHK188-4685</strain>
    </source>
</reference>
<dbReference type="InterPro" id="IPR050855">
    <property type="entry name" value="NDM-1-like"/>
</dbReference>
<dbReference type="Proteomes" id="UP000886804">
    <property type="component" value="Unassembled WGS sequence"/>
</dbReference>
<dbReference type="SUPFAM" id="SSF56281">
    <property type="entry name" value="Metallo-hydrolase/oxidoreductase"/>
    <property type="match status" value="1"/>
</dbReference>
<accession>A0A9D2L7Q8</accession>
<name>A0A9D2L7Q8_9FIRM</name>
<feature type="domain" description="Metallo-beta-lactamase" evidence="1">
    <location>
        <begin position="17"/>
        <end position="174"/>
    </location>
</feature>
<comment type="caution">
    <text evidence="2">The sequence shown here is derived from an EMBL/GenBank/DDBJ whole genome shotgun (WGS) entry which is preliminary data.</text>
</comment>
<dbReference type="SMART" id="SM00849">
    <property type="entry name" value="Lactamase_B"/>
    <property type="match status" value="1"/>
</dbReference>
<dbReference type="EMBL" id="DWYS01000083">
    <property type="protein sequence ID" value="HJB07562.1"/>
    <property type="molecule type" value="Genomic_DNA"/>
</dbReference>